<comment type="caution">
    <text evidence="1">The sequence shown here is derived from an EMBL/GenBank/DDBJ whole genome shotgun (WGS) entry which is preliminary data.</text>
</comment>
<dbReference type="EMBL" id="JAPDNS010000002">
    <property type="protein sequence ID" value="MCW3485892.1"/>
    <property type="molecule type" value="Genomic_DNA"/>
</dbReference>
<sequence length="130" mass="13961">MAKQVSIITFTGRLGNLIGYSRNGQHFLRSMPAIVRQTAATRRAAQRFGMASKKAALIRSAFSGKLNVCGDSGHINRLTSALIPSAGKDISSITGFRFNRHMGTDSLLTSAPKLSRSGILHIPPQVIPNT</sequence>
<keyword evidence="2" id="KW-1185">Reference proteome</keyword>
<accession>A0ABT3IPJ4</accession>
<protein>
    <submittedName>
        <fullName evidence="1">Uncharacterized protein</fullName>
    </submittedName>
</protein>
<gene>
    <name evidence="1" type="ORF">OL497_18445</name>
</gene>
<proteinExistence type="predicted"/>
<evidence type="ECO:0000313" key="2">
    <source>
        <dbReference type="Proteomes" id="UP001207742"/>
    </source>
</evidence>
<dbReference type="Proteomes" id="UP001207742">
    <property type="component" value="Unassembled WGS sequence"/>
</dbReference>
<organism evidence="1 2">
    <name type="scientific">Chitinophaga nivalis</name>
    <dbReference type="NCBI Taxonomy" id="2991709"/>
    <lineage>
        <taxon>Bacteria</taxon>
        <taxon>Pseudomonadati</taxon>
        <taxon>Bacteroidota</taxon>
        <taxon>Chitinophagia</taxon>
        <taxon>Chitinophagales</taxon>
        <taxon>Chitinophagaceae</taxon>
        <taxon>Chitinophaga</taxon>
    </lineage>
</organism>
<reference evidence="1 2" key="1">
    <citation type="submission" date="2022-10" db="EMBL/GenBank/DDBJ databases">
        <title>Chitinophaga nivalis PC15 sp. nov., isolated from Pyeongchang county, South Korea.</title>
        <authorList>
            <person name="Trinh H.N."/>
        </authorList>
    </citation>
    <scope>NUCLEOTIDE SEQUENCE [LARGE SCALE GENOMIC DNA]</scope>
    <source>
        <strain evidence="1 2">PC14</strain>
    </source>
</reference>
<dbReference type="RefSeq" id="WP_264732709.1">
    <property type="nucleotide sequence ID" value="NZ_JAPDNR010000001.1"/>
</dbReference>
<evidence type="ECO:0000313" key="1">
    <source>
        <dbReference type="EMBL" id="MCW3485892.1"/>
    </source>
</evidence>
<name>A0ABT3IPJ4_9BACT</name>